<protein>
    <submittedName>
        <fullName evidence="6">2Fe-2S ferredoxin</fullName>
    </submittedName>
</protein>
<keyword evidence="7" id="KW-1185">Reference proteome</keyword>
<dbReference type="InterPro" id="IPR012675">
    <property type="entry name" value="Beta-grasp_dom_sf"/>
</dbReference>
<dbReference type="RefSeq" id="WP_183968472.1">
    <property type="nucleotide sequence ID" value="NZ_BAABBZ010000011.1"/>
</dbReference>
<dbReference type="GO" id="GO:0009055">
    <property type="term" value="F:electron transfer activity"/>
    <property type="evidence" value="ECO:0007669"/>
    <property type="project" value="TreeGrafter"/>
</dbReference>
<evidence type="ECO:0000313" key="6">
    <source>
        <dbReference type="EMBL" id="MBB3987385.1"/>
    </source>
</evidence>
<dbReference type="InterPro" id="IPR036010">
    <property type="entry name" value="2Fe-2S_ferredoxin-like_sf"/>
</dbReference>
<dbReference type="Proteomes" id="UP000541426">
    <property type="component" value="Unassembled WGS sequence"/>
</dbReference>
<evidence type="ECO:0000313" key="7">
    <source>
        <dbReference type="Proteomes" id="UP000541426"/>
    </source>
</evidence>
<keyword evidence="3" id="KW-0408">Iron</keyword>
<accession>A0A7W6DQK3</accession>
<evidence type="ECO:0000256" key="3">
    <source>
        <dbReference type="ARBA" id="ARBA00023004"/>
    </source>
</evidence>
<keyword evidence="4" id="KW-0411">Iron-sulfur</keyword>
<dbReference type="SUPFAM" id="SSF54292">
    <property type="entry name" value="2Fe-2S ferredoxin-like"/>
    <property type="match status" value="1"/>
</dbReference>
<evidence type="ECO:0000256" key="2">
    <source>
        <dbReference type="ARBA" id="ARBA00022723"/>
    </source>
</evidence>
<dbReference type="GO" id="GO:0051537">
    <property type="term" value="F:2 iron, 2 sulfur cluster binding"/>
    <property type="evidence" value="ECO:0007669"/>
    <property type="project" value="UniProtKB-KW"/>
</dbReference>
<dbReference type="PROSITE" id="PS51085">
    <property type="entry name" value="2FE2S_FER_2"/>
    <property type="match status" value="1"/>
</dbReference>
<dbReference type="CDD" id="cd00207">
    <property type="entry name" value="fer2"/>
    <property type="match status" value="1"/>
</dbReference>
<reference evidence="6 7" key="1">
    <citation type="submission" date="2020-08" db="EMBL/GenBank/DDBJ databases">
        <title>Genomic Encyclopedia of Type Strains, Phase IV (KMG-IV): sequencing the most valuable type-strain genomes for metagenomic binning, comparative biology and taxonomic classification.</title>
        <authorList>
            <person name="Goeker M."/>
        </authorList>
    </citation>
    <scope>NUCLEOTIDE SEQUENCE [LARGE SCALE GENOMIC DNA]</scope>
    <source>
        <strain evidence="6 7">DSM 102235</strain>
    </source>
</reference>
<dbReference type="AlphaFoldDB" id="A0A7W6DQK3"/>
<sequence>MPTVTFLEADTRTVVQAPAGISLMEAATRNGIAGVVAACGGGCSCATCMVHLDADWFARVGAPDDNEQMMIEFGVDPRETSRLSCQIVLTEEMDGLVVEVPDNQV</sequence>
<dbReference type="PANTHER" id="PTHR23426:SF67">
    <property type="entry name" value="2FE-2S FERREDOXIN-TYPE DOMAIN-CONTAINING PROTEIN"/>
    <property type="match status" value="1"/>
</dbReference>
<dbReference type="GO" id="GO:0140647">
    <property type="term" value="P:P450-containing electron transport chain"/>
    <property type="evidence" value="ECO:0007669"/>
    <property type="project" value="InterPro"/>
</dbReference>
<keyword evidence="1" id="KW-0001">2Fe-2S</keyword>
<dbReference type="PANTHER" id="PTHR23426">
    <property type="entry name" value="FERREDOXIN/ADRENODOXIN"/>
    <property type="match status" value="1"/>
</dbReference>
<dbReference type="EMBL" id="JACIEJ010000010">
    <property type="protein sequence ID" value="MBB3987385.1"/>
    <property type="molecule type" value="Genomic_DNA"/>
</dbReference>
<evidence type="ECO:0000256" key="1">
    <source>
        <dbReference type="ARBA" id="ARBA00022714"/>
    </source>
</evidence>
<comment type="caution">
    <text evidence="6">The sequence shown here is derived from an EMBL/GenBank/DDBJ whole genome shotgun (WGS) entry which is preliminary data.</text>
</comment>
<keyword evidence="2" id="KW-0479">Metal-binding</keyword>
<evidence type="ECO:0000259" key="5">
    <source>
        <dbReference type="PROSITE" id="PS51085"/>
    </source>
</evidence>
<name>A0A7W6DQK3_9RHOB</name>
<dbReference type="Gene3D" id="3.10.20.30">
    <property type="match status" value="1"/>
</dbReference>
<gene>
    <name evidence="6" type="ORF">GGQ68_003732</name>
</gene>
<dbReference type="GO" id="GO:0046872">
    <property type="term" value="F:metal ion binding"/>
    <property type="evidence" value="ECO:0007669"/>
    <property type="project" value="UniProtKB-KW"/>
</dbReference>
<dbReference type="Pfam" id="PF00111">
    <property type="entry name" value="Fer2"/>
    <property type="match status" value="1"/>
</dbReference>
<dbReference type="InterPro" id="IPR001055">
    <property type="entry name" value="Adrenodoxin-like"/>
</dbReference>
<organism evidence="6 7">
    <name type="scientific">Sagittula marina</name>
    <dbReference type="NCBI Taxonomy" id="943940"/>
    <lineage>
        <taxon>Bacteria</taxon>
        <taxon>Pseudomonadati</taxon>
        <taxon>Pseudomonadota</taxon>
        <taxon>Alphaproteobacteria</taxon>
        <taxon>Rhodobacterales</taxon>
        <taxon>Roseobacteraceae</taxon>
        <taxon>Sagittula</taxon>
    </lineage>
</organism>
<feature type="domain" description="2Fe-2S ferredoxin-type" evidence="5">
    <location>
        <begin position="2"/>
        <end position="104"/>
    </location>
</feature>
<dbReference type="InterPro" id="IPR001041">
    <property type="entry name" value="2Fe-2S_ferredoxin-type"/>
</dbReference>
<evidence type="ECO:0000256" key="4">
    <source>
        <dbReference type="ARBA" id="ARBA00023014"/>
    </source>
</evidence>
<proteinExistence type="predicted"/>